<evidence type="ECO:0000313" key="2">
    <source>
        <dbReference type="Proteomes" id="UP000291483"/>
    </source>
</evidence>
<accession>A0A4Q8APG8</accession>
<proteinExistence type="predicted"/>
<dbReference type="InterPro" id="IPR036412">
    <property type="entry name" value="HAD-like_sf"/>
</dbReference>
<dbReference type="GO" id="GO:0000287">
    <property type="term" value="F:magnesium ion binding"/>
    <property type="evidence" value="ECO:0007669"/>
    <property type="project" value="TreeGrafter"/>
</dbReference>
<dbReference type="Proteomes" id="UP000291483">
    <property type="component" value="Unassembled WGS sequence"/>
</dbReference>
<dbReference type="NCBIfam" id="TIGR01484">
    <property type="entry name" value="HAD-SF-IIB"/>
    <property type="match status" value="1"/>
</dbReference>
<name>A0A4Q8APG8_9MICO</name>
<evidence type="ECO:0000313" key="1">
    <source>
        <dbReference type="EMBL" id="RZU66580.1"/>
    </source>
</evidence>
<protein>
    <recommendedName>
        <fullName evidence="3">HAD superfamily hydrolase (TIGR01484 family)</fullName>
    </recommendedName>
</protein>
<dbReference type="AlphaFoldDB" id="A0A4Q8APG8"/>
<dbReference type="SUPFAM" id="SSF56784">
    <property type="entry name" value="HAD-like"/>
    <property type="match status" value="1"/>
</dbReference>
<dbReference type="Gene3D" id="3.30.1240.10">
    <property type="match status" value="1"/>
</dbReference>
<dbReference type="Pfam" id="PF08282">
    <property type="entry name" value="Hydrolase_3"/>
    <property type="match status" value="1"/>
</dbReference>
<dbReference type="PANTHER" id="PTHR10000">
    <property type="entry name" value="PHOSPHOSERINE PHOSPHATASE"/>
    <property type="match status" value="1"/>
</dbReference>
<dbReference type="PANTHER" id="PTHR10000:SF8">
    <property type="entry name" value="HAD SUPERFAMILY HYDROLASE-LIKE, TYPE 3"/>
    <property type="match status" value="1"/>
</dbReference>
<dbReference type="RefSeq" id="WP_130506758.1">
    <property type="nucleotide sequence ID" value="NZ_SHLC01000001.1"/>
</dbReference>
<dbReference type="OrthoDB" id="3180855at2"/>
<dbReference type="PROSITE" id="PS01229">
    <property type="entry name" value="COF_2"/>
    <property type="match status" value="1"/>
</dbReference>
<dbReference type="InterPro" id="IPR023214">
    <property type="entry name" value="HAD_sf"/>
</dbReference>
<dbReference type="Gene3D" id="3.40.50.1000">
    <property type="entry name" value="HAD superfamily/HAD-like"/>
    <property type="match status" value="1"/>
</dbReference>
<comment type="caution">
    <text evidence="1">The sequence shown here is derived from an EMBL/GenBank/DDBJ whole genome shotgun (WGS) entry which is preliminary data.</text>
</comment>
<reference evidence="1 2" key="1">
    <citation type="submission" date="2019-02" db="EMBL/GenBank/DDBJ databases">
        <title>Sequencing the genomes of 1000 actinobacteria strains.</title>
        <authorList>
            <person name="Klenk H.-P."/>
        </authorList>
    </citation>
    <scope>NUCLEOTIDE SEQUENCE [LARGE SCALE GENOMIC DNA]</scope>
    <source>
        <strain evidence="1 2">DSM 18319</strain>
    </source>
</reference>
<evidence type="ECO:0008006" key="3">
    <source>
        <dbReference type="Google" id="ProtNLM"/>
    </source>
</evidence>
<keyword evidence="2" id="KW-1185">Reference proteome</keyword>
<sequence length="278" mass="29903">MTTTLYLSDLDGTLLASDGTLSAVTRTTINRLVADEGLLFSYATARSYESARVVLAGLDVRIPVAVYGGALIVDGRNGEVLARHGLDGSVVALVLAECRARQLPPLVYEFRDGRDWVRWNRAEESAGTRNYTVSRAGDPRMRPVDSWAELPETDVFYLTIIGGREAIEQAAEALVAPLAGRAHIVVQRDNYFPDEYWLEISAVEANKAVAAAELQRHAGAARLVCFGDNNNDLPMFAVADASFAMANANAMVRGAASAVVAANDDDAVVHQIALLHST</sequence>
<dbReference type="GO" id="GO:0016791">
    <property type="term" value="F:phosphatase activity"/>
    <property type="evidence" value="ECO:0007669"/>
    <property type="project" value="TreeGrafter"/>
</dbReference>
<dbReference type="EMBL" id="SHLC01000001">
    <property type="protein sequence ID" value="RZU66580.1"/>
    <property type="molecule type" value="Genomic_DNA"/>
</dbReference>
<gene>
    <name evidence="1" type="ORF">EV379_2942</name>
</gene>
<organism evidence="1 2">
    <name type="scientific">Microterricola gilva</name>
    <dbReference type="NCBI Taxonomy" id="393267"/>
    <lineage>
        <taxon>Bacteria</taxon>
        <taxon>Bacillati</taxon>
        <taxon>Actinomycetota</taxon>
        <taxon>Actinomycetes</taxon>
        <taxon>Micrococcales</taxon>
        <taxon>Microbacteriaceae</taxon>
        <taxon>Microterricola</taxon>
    </lineage>
</organism>
<dbReference type="InterPro" id="IPR006379">
    <property type="entry name" value="HAD-SF_hydro_IIB"/>
</dbReference>
<dbReference type="GO" id="GO:0005829">
    <property type="term" value="C:cytosol"/>
    <property type="evidence" value="ECO:0007669"/>
    <property type="project" value="TreeGrafter"/>
</dbReference>